<organism evidence="1 2">
    <name type="scientific">Eumeta variegata</name>
    <name type="common">Bagworm moth</name>
    <name type="synonym">Eumeta japonica</name>
    <dbReference type="NCBI Taxonomy" id="151549"/>
    <lineage>
        <taxon>Eukaryota</taxon>
        <taxon>Metazoa</taxon>
        <taxon>Ecdysozoa</taxon>
        <taxon>Arthropoda</taxon>
        <taxon>Hexapoda</taxon>
        <taxon>Insecta</taxon>
        <taxon>Pterygota</taxon>
        <taxon>Neoptera</taxon>
        <taxon>Endopterygota</taxon>
        <taxon>Lepidoptera</taxon>
        <taxon>Glossata</taxon>
        <taxon>Ditrysia</taxon>
        <taxon>Tineoidea</taxon>
        <taxon>Psychidae</taxon>
        <taxon>Oiketicinae</taxon>
        <taxon>Eumeta</taxon>
    </lineage>
</organism>
<evidence type="ECO:0000313" key="1">
    <source>
        <dbReference type="EMBL" id="GBP22687.1"/>
    </source>
</evidence>
<name>A0A4C1U9E7_EUMVA</name>
<gene>
    <name evidence="1" type="ORF">EVAR_13968_1</name>
</gene>
<dbReference type="AlphaFoldDB" id="A0A4C1U9E7"/>
<dbReference type="EMBL" id="BGZK01000142">
    <property type="protein sequence ID" value="GBP22687.1"/>
    <property type="molecule type" value="Genomic_DNA"/>
</dbReference>
<protein>
    <recommendedName>
        <fullName evidence="3">Mos1 transposase HTH domain-containing protein</fullName>
    </recommendedName>
</protein>
<evidence type="ECO:0000313" key="2">
    <source>
        <dbReference type="Proteomes" id="UP000299102"/>
    </source>
</evidence>
<dbReference type="OrthoDB" id="10017160at2759"/>
<sequence>MLITGTASSKRNVSPLRLEYARRPRPTAPTWTHSEVATERRVAKSLLNVQAKPYSKLADLPFIDLRGERRACAVSTFTASDNKVYDPTVGVGGHKAGLWLAFHDEAPTLATVYNWFNKIKRGRTNLTDDLREGRPSTAMTEDIMTDL</sequence>
<accession>A0A4C1U9E7</accession>
<reference evidence="1 2" key="1">
    <citation type="journal article" date="2019" name="Commun. Biol.">
        <title>The bagworm genome reveals a unique fibroin gene that provides high tensile strength.</title>
        <authorList>
            <person name="Kono N."/>
            <person name="Nakamura H."/>
            <person name="Ohtoshi R."/>
            <person name="Tomita M."/>
            <person name="Numata K."/>
            <person name="Arakawa K."/>
        </authorList>
    </citation>
    <scope>NUCLEOTIDE SEQUENCE [LARGE SCALE GENOMIC DNA]</scope>
</reference>
<comment type="caution">
    <text evidence="1">The sequence shown here is derived from an EMBL/GenBank/DDBJ whole genome shotgun (WGS) entry which is preliminary data.</text>
</comment>
<keyword evidence="2" id="KW-1185">Reference proteome</keyword>
<evidence type="ECO:0008006" key="3">
    <source>
        <dbReference type="Google" id="ProtNLM"/>
    </source>
</evidence>
<proteinExistence type="predicted"/>
<dbReference type="Proteomes" id="UP000299102">
    <property type="component" value="Unassembled WGS sequence"/>
</dbReference>